<dbReference type="InterPro" id="IPR002687">
    <property type="entry name" value="Nop_dom"/>
</dbReference>
<keyword evidence="7" id="KW-0539">Nucleus</keyword>
<dbReference type="InterPro" id="IPR045056">
    <property type="entry name" value="Nop56/Nop58"/>
</dbReference>
<dbReference type="GO" id="GO:0030515">
    <property type="term" value="F:snoRNA binding"/>
    <property type="evidence" value="ECO:0007669"/>
    <property type="project" value="InterPro"/>
</dbReference>
<feature type="compositionally biased region" description="Acidic residues" evidence="13">
    <location>
        <begin position="1308"/>
        <end position="1317"/>
    </location>
</feature>
<dbReference type="SUPFAM" id="SSF55729">
    <property type="entry name" value="Acyl-CoA N-acyltransferases (Nat)"/>
    <property type="match status" value="1"/>
</dbReference>
<dbReference type="OrthoDB" id="6780543at2759"/>
<dbReference type="GO" id="GO:0006355">
    <property type="term" value="P:regulation of DNA-templated transcription"/>
    <property type="evidence" value="ECO:0007669"/>
    <property type="project" value="InterPro"/>
</dbReference>
<keyword evidence="6" id="KW-0007">Acetylation</keyword>
<dbReference type="Gene3D" id="3.40.630.30">
    <property type="match status" value="1"/>
</dbReference>
<evidence type="ECO:0000313" key="17">
    <source>
        <dbReference type="Proteomes" id="UP000678499"/>
    </source>
</evidence>
<dbReference type="InterPro" id="IPR040706">
    <property type="entry name" value="Zf-MYST"/>
</dbReference>
<evidence type="ECO:0000256" key="12">
    <source>
        <dbReference type="PIRSR" id="PIRSR602717-51"/>
    </source>
</evidence>
<evidence type="ECO:0000256" key="11">
    <source>
        <dbReference type="ARBA" id="ARBA00064370"/>
    </source>
</evidence>
<dbReference type="PROSITE" id="PS51726">
    <property type="entry name" value="MYST_HAT"/>
    <property type="match status" value="1"/>
</dbReference>
<comment type="subunit">
    <text evidence="11">Part of a large pre-ribosomal ribonucleoprotein (RNP) complex, that consists of at least 62 ribosomal proteins, 45 nonribosomal proteins and both pre-rRNA and mature rRNA species. Within this complex directly interacts with TCOF1 in an RNA-independent manner. Core component of box C/D small nucleolar ribonucleoprotein (snoRNP) particles; the core proteins SNU13, NOP56, NOP58 and FBL or FBLL1 assemble stepwise onto the snoRNA. Interacts with NOP1 and NOP58. Interacts with NUFIP1, RUVBL1 and RUVBL2; RUVBL1:RUVBL2 seem to bridge the association of NOP56 with NUFIP1. Part of the small subunit (SSU) processome, composed of more than 70 proteins and the RNA chaperone small nucleolar RNA (snoRNA) U3. Interacts with NOP2 and FBL.</text>
</comment>
<dbReference type="PANTHER" id="PTHR10894:SF0">
    <property type="entry name" value="NUCLEOLAR PROTEIN 56"/>
    <property type="match status" value="1"/>
</dbReference>
<evidence type="ECO:0000259" key="15">
    <source>
        <dbReference type="PROSITE" id="PS51726"/>
    </source>
</evidence>
<feature type="domain" description="Nop" evidence="14">
    <location>
        <begin position="1079"/>
        <end position="1197"/>
    </location>
</feature>
<keyword evidence="17" id="KW-1185">Reference proteome</keyword>
<dbReference type="PANTHER" id="PTHR10894">
    <property type="entry name" value="NUCLEOLAR PROTEIN 5 NUCLEOLAR PROTEIN NOP5 NOP58"/>
    <property type="match status" value="1"/>
</dbReference>
<comment type="function">
    <text evidence="10">Involved in the early to middle stages of 60S ribosomal subunit biogenesis. Required for the biogenesis of box C/D snoRNAs such U3, U8 and U14 snoRNAs. Part of the small subunit (SSU) processome, first precursor of the small eukaryotic ribosomal subunit. During the assembly of the SSU processome in the nucleolus, many ribosome biogenesis factors, an RNA chaperone and ribosomal proteins associate with the nascent pre-rRNA and work in concert to generate RNA folding, modifications, rearrangements and cleavage as well as targeted degradation of pre-ribosomal RNA by the RNA exosome. Core component of box C/D small nucleolar ribonucleoprotein (snoRNP) complexes that function in methylation of multiple sites on ribosomal RNAs (rRNAs) and messenger RNAs (mRNAs).</text>
</comment>
<sequence length="1317" mass="148534">MGTMGDPADNFKKMEVVYKGVKHPTLSVGDKCSITDHVGGTRKGEIIAVRVFRNLDVYEFLIHFDKLPDRRYDLWVTEEHMSDIIKVSTNEDEPITPSKRESLRPQRRRQVQPDQNQPVVKKSKEDEVKQYEDYTKIKYVSEVHFGSHLISTWYFSPFPREMLRYKRLHICPTCLFQFALEETYGYHYAICNKRHPPGHLIYSTNDIAIYEVDGVNDRLFCQLLSLLGKCFIKEKTLVSYVDDFKFYVLCEKNSIDGADRHEIVGYFSKEKQSEEGYNLACLVVLPPYMGKGYGSLLIDMSYAITKRERKTGSPEKPLSAMGKRAYLSYWTFVVVRTMLSMMDRLQTHLVKQESPYKSVSRPLEVIARETGIHADDIKYTIRHLRLPNELMHEKSLVVTPKLLRTVFQQIREKYTKRGSYGPLLINHDLLTWPNKAVKVINIDCQKLDWPIGHVIHCKPVPGSIPSVSLVSNSVINNYSRRISRTQNGFDGGVFSHPNGQRYPGSSSSSDSSDRMPNSWSYGPTNKMFSDQRSWQNKLPFEKSPWANPSYNVKKTYMKMDLDALSLPANGNVPAWRPKPSKASNFMGIPDTFWNDTIKSEWPATEAVIKINVLSMGSQCGGFFDFAGIIGGTAAQFLKLQQLEMDAAAYCERVMDAHIPVPGDLVLAKYDGLFYRAIAVSHKRVWFMDYGNFADVSPLDVRRMPLDLMETAPNINLFKFVGIKPLVGDTFEVESRQALTNDWQLMTEVEAICKGLDETGRIISVEVPSLYKKLCKAGLVRLGTMTTLYVLFEHATGYSLTRVKEFEEVGAFLPEVEASVNDVRKFQGLVKLVGFAPFKNAQNALENMNAVAEGVTHDDLKIFLENSLPASKKKAKTVLGIIDSKLAAGISEAVPGTTCITTGVVPEVVRGIRQHFSALVKDLSKELSNKAQLGLGHSYSRAKVKFNVHRSDNMIIQSIALLDQLDKDINTFSMRIREWYSYHFPELVKIVTDNHSFARAAKIIGNRKAMDEAKTREKLQEVIMDEEKVQAVLDASRSSMGMDISAVDLINIKHFATRVSALADYRTGLHEYLKRKMTAVAPNLAALIGEIVGARLISHAGSLTNLAKYPASTVQILGAEKALFRALKTRGNTPKYGLLFHSTYIGRATAKNKGRISRYLANKCSIASRIDCFSETPTSVYGEMLKEQVEERLEFYNSGTIPRKNAEVMAAASLAADEIRAQISKKEKKKKKKKVMTEEEFEAVAEETTTKKKKRVHAETEPDVDEGLIADESEPIKKKKKKSVGPGGDVETGESPFGKKKKKKSMEVAEVEMEEEYA</sequence>
<accession>A0A7R9BEP5</accession>
<dbReference type="InterPro" id="IPR002717">
    <property type="entry name" value="HAT_MYST-type"/>
</dbReference>
<organism evidence="16">
    <name type="scientific">Notodromas monacha</name>
    <dbReference type="NCBI Taxonomy" id="399045"/>
    <lineage>
        <taxon>Eukaryota</taxon>
        <taxon>Metazoa</taxon>
        <taxon>Ecdysozoa</taxon>
        <taxon>Arthropoda</taxon>
        <taxon>Crustacea</taxon>
        <taxon>Oligostraca</taxon>
        <taxon>Ostracoda</taxon>
        <taxon>Podocopa</taxon>
        <taxon>Podocopida</taxon>
        <taxon>Cypridocopina</taxon>
        <taxon>Cypridoidea</taxon>
        <taxon>Cyprididae</taxon>
        <taxon>Notodromas</taxon>
    </lineage>
</organism>
<dbReference type="InterPro" id="IPR012976">
    <property type="entry name" value="NOSIC"/>
</dbReference>
<feature type="region of interest" description="Disordered" evidence="13">
    <location>
        <begin position="87"/>
        <end position="125"/>
    </location>
</feature>
<dbReference type="Pfam" id="PF01853">
    <property type="entry name" value="MOZ_SAS"/>
    <property type="match status" value="1"/>
</dbReference>
<dbReference type="GO" id="GO:0032040">
    <property type="term" value="C:small-subunit processome"/>
    <property type="evidence" value="ECO:0007669"/>
    <property type="project" value="InterPro"/>
</dbReference>
<evidence type="ECO:0000256" key="1">
    <source>
        <dbReference type="ARBA" id="ARBA00004604"/>
    </source>
</evidence>
<dbReference type="PROSITE" id="PS51358">
    <property type="entry name" value="NOP"/>
    <property type="match status" value="1"/>
</dbReference>
<dbReference type="FunFam" id="1.10.246.90:FF:000001">
    <property type="entry name" value="Nucleolar protein 56"/>
    <property type="match status" value="1"/>
</dbReference>
<evidence type="ECO:0000256" key="13">
    <source>
        <dbReference type="SAM" id="MobiDB-lite"/>
    </source>
</evidence>
<dbReference type="InterPro" id="IPR016197">
    <property type="entry name" value="Chromo-like_dom_sf"/>
</dbReference>
<dbReference type="GO" id="GO:0042254">
    <property type="term" value="P:ribosome biogenesis"/>
    <property type="evidence" value="ECO:0007669"/>
    <property type="project" value="UniProtKB-KW"/>
</dbReference>
<name>A0A7R9BEP5_9CRUS</name>
<evidence type="ECO:0000256" key="8">
    <source>
        <dbReference type="ARBA" id="ARBA00040742"/>
    </source>
</evidence>
<feature type="compositionally biased region" description="Acidic residues" evidence="13">
    <location>
        <begin position="1260"/>
        <end position="1272"/>
    </location>
</feature>
<dbReference type="Pfam" id="PF01798">
    <property type="entry name" value="Nop"/>
    <property type="match status" value="1"/>
</dbReference>
<dbReference type="GO" id="GO:0004402">
    <property type="term" value="F:histone acetyltransferase activity"/>
    <property type="evidence" value="ECO:0007669"/>
    <property type="project" value="InterPro"/>
</dbReference>
<dbReference type="Gene3D" id="3.30.60.60">
    <property type="entry name" value="N-acetyl transferase-like"/>
    <property type="match status" value="1"/>
</dbReference>
<dbReference type="SMART" id="SM00333">
    <property type="entry name" value="TUDOR"/>
    <property type="match status" value="1"/>
</dbReference>
<dbReference type="InterPro" id="IPR002999">
    <property type="entry name" value="Tudor"/>
</dbReference>
<dbReference type="Proteomes" id="UP000678499">
    <property type="component" value="Unassembled WGS sequence"/>
</dbReference>
<protein>
    <recommendedName>
        <fullName evidence="8">Nucleolar protein 56</fullName>
        <ecNumber evidence="4">2.3.1.48</ecNumber>
    </recommendedName>
    <alternativeName>
        <fullName evidence="9">Nucleolar protein 5A</fullName>
    </alternativeName>
</protein>
<dbReference type="Pfam" id="PF17772">
    <property type="entry name" value="zf-MYST"/>
    <property type="match status" value="1"/>
</dbReference>
<evidence type="ECO:0000256" key="4">
    <source>
        <dbReference type="ARBA" id="ARBA00013184"/>
    </source>
</evidence>
<evidence type="ECO:0000256" key="9">
    <source>
        <dbReference type="ARBA" id="ARBA00041388"/>
    </source>
</evidence>
<dbReference type="SMART" id="SM00931">
    <property type="entry name" value="NOSIC"/>
    <property type="match status" value="1"/>
</dbReference>
<evidence type="ECO:0000256" key="3">
    <source>
        <dbReference type="ARBA" id="ARBA00010107"/>
    </source>
</evidence>
<evidence type="ECO:0000256" key="10">
    <source>
        <dbReference type="ARBA" id="ARBA00053627"/>
    </source>
</evidence>
<evidence type="ECO:0000313" key="16">
    <source>
        <dbReference type="EMBL" id="CAD7272645.1"/>
    </source>
</evidence>
<comment type="similarity">
    <text evidence="2">Belongs to the NOP5/NOP56 family.</text>
</comment>
<feature type="domain" description="MYST-type HAT" evidence="15">
    <location>
        <begin position="135"/>
        <end position="400"/>
    </location>
</feature>
<dbReference type="FunFam" id="1.10.287.4070:FF:000002">
    <property type="entry name" value="Nucleolar protein 56"/>
    <property type="match status" value="1"/>
</dbReference>
<dbReference type="Gene3D" id="1.10.287.4070">
    <property type="match status" value="1"/>
</dbReference>
<evidence type="ECO:0000256" key="2">
    <source>
        <dbReference type="ARBA" id="ARBA00009211"/>
    </source>
</evidence>
<dbReference type="InterPro" id="IPR036388">
    <property type="entry name" value="WH-like_DNA-bd_sf"/>
</dbReference>
<dbReference type="CDD" id="cd20379">
    <property type="entry name" value="Tudor_dTUD-like"/>
    <property type="match status" value="1"/>
</dbReference>
<dbReference type="EMBL" id="OA882086">
    <property type="protein sequence ID" value="CAD7272645.1"/>
    <property type="molecule type" value="Genomic_DNA"/>
</dbReference>
<dbReference type="Gene3D" id="1.10.246.90">
    <property type="entry name" value="Nop domain"/>
    <property type="match status" value="1"/>
</dbReference>
<evidence type="ECO:0000256" key="5">
    <source>
        <dbReference type="ARBA" id="ARBA00022517"/>
    </source>
</evidence>
<dbReference type="GO" id="GO:0005694">
    <property type="term" value="C:chromosome"/>
    <property type="evidence" value="ECO:0007669"/>
    <property type="project" value="UniProtKB-ARBA"/>
</dbReference>
<comment type="subcellular location">
    <subcellularLocation>
        <location evidence="1">Nucleus</location>
        <location evidence="1">Nucleolus</location>
    </subcellularLocation>
</comment>
<dbReference type="InterPro" id="IPR036070">
    <property type="entry name" value="Nop_dom_sf"/>
</dbReference>
<comment type="similarity">
    <text evidence="3">Belongs to the MYST (SAS/MOZ) family.</text>
</comment>
<dbReference type="Gene3D" id="2.30.30.140">
    <property type="match status" value="2"/>
</dbReference>
<dbReference type="Pfam" id="PF08156">
    <property type="entry name" value="NOP5NT"/>
    <property type="match status" value="1"/>
</dbReference>
<evidence type="ECO:0000256" key="6">
    <source>
        <dbReference type="ARBA" id="ARBA00022990"/>
    </source>
</evidence>
<dbReference type="InterPro" id="IPR016181">
    <property type="entry name" value="Acyl_CoA_acyltransferase"/>
</dbReference>
<reference evidence="16" key="1">
    <citation type="submission" date="2020-11" db="EMBL/GenBank/DDBJ databases">
        <authorList>
            <person name="Tran Van P."/>
        </authorList>
    </citation>
    <scope>NUCLEOTIDE SEQUENCE</scope>
</reference>
<dbReference type="GO" id="GO:0031428">
    <property type="term" value="C:box C/D methylation guide snoRNP complex"/>
    <property type="evidence" value="ECO:0007669"/>
    <property type="project" value="InterPro"/>
</dbReference>
<dbReference type="Gene3D" id="1.10.10.10">
    <property type="entry name" value="Winged helix-like DNA-binding domain superfamily/Winged helix DNA-binding domain"/>
    <property type="match status" value="1"/>
</dbReference>
<feature type="active site" description="Proton donor/acceptor" evidence="12">
    <location>
        <position position="315"/>
    </location>
</feature>
<dbReference type="SUPFAM" id="SSF89124">
    <property type="entry name" value="Nop domain"/>
    <property type="match status" value="1"/>
</dbReference>
<evidence type="ECO:0000259" key="14">
    <source>
        <dbReference type="PROSITE" id="PS51358"/>
    </source>
</evidence>
<dbReference type="SUPFAM" id="SSF54160">
    <property type="entry name" value="Chromo domain-like"/>
    <property type="match status" value="1"/>
</dbReference>
<dbReference type="InterPro" id="IPR012974">
    <property type="entry name" value="NOP58/56_N"/>
</dbReference>
<dbReference type="InterPro" id="IPR042239">
    <property type="entry name" value="Nop_C"/>
</dbReference>
<evidence type="ECO:0000256" key="7">
    <source>
        <dbReference type="ARBA" id="ARBA00023242"/>
    </source>
</evidence>
<dbReference type="EMBL" id="CAJPEX010000049">
    <property type="protein sequence ID" value="CAG0912797.1"/>
    <property type="molecule type" value="Genomic_DNA"/>
</dbReference>
<gene>
    <name evidence="16" type="ORF">NMOB1V02_LOCUS570</name>
</gene>
<feature type="region of interest" description="Disordered" evidence="13">
    <location>
        <begin position="1225"/>
        <end position="1317"/>
    </location>
</feature>
<dbReference type="CDD" id="cd04301">
    <property type="entry name" value="NAT_SF"/>
    <property type="match status" value="1"/>
</dbReference>
<keyword evidence="5" id="KW-0690">Ribosome biogenesis</keyword>
<dbReference type="EC" id="2.3.1.48" evidence="4"/>
<feature type="region of interest" description="Disordered" evidence="13">
    <location>
        <begin position="489"/>
        <end position="522"/>
    </location>
</feature>
<proteinExistence type="inferred from homology"/>
<dbReference type="SUPFAM" id="SSF63748">
    <property type="entry name" value="Tudor/PWWP/MBT"/>
    <property type="match status" value="1"/>
</dbReference>